<protein>
    <recommendedName>
        <fullName evidence="3">PI3K/PI4K catalytic domain-containing protein</fullName>
    </recommendedName>
</protein>
<dbReference type="InParanoid" id="Q028W9"/>
<accession>Q028W9</accession>
<reference evidence="2" key="1">
    <citation type="submission" date="2006-10" db="EMBL/GenBank/DDBJ databases">
        <title>Complete sequence of Solibacter usitatus Ellin6076.</title>
        <authorList>
            <consortium name="US DOE Joint Genome Institute"/>
            <person name="Copeland A."/>
            <person name="Lucas S."/>
            <person name="Lapidus A."/>
            <person name="Barry K."/>
            <person name="Detter J.C."/>
            <person name="Glavina del Rio T."/>
            <person name="Hammon N."/>
            <person name="Israni S."/>
            <person name="Dalin E."/>
            <person name="Tice H."/>
            <person name="Pitluck S."/>
            <person name="Thompson L.S."/>
            <person name="Brettin T."/>
            <person name="Bruce D."/>
            <person name="Han C."/>
            <person name="Tapia R."/>
            <person name="Gilna P."/>
            <person name="Schmutz J."/>
            <person name="Larimer F."/>
            <person name="Land M."/>
            <person name="Hauser L."/>
            <person name="Kyrpides N."/>
            <person name="Mikhailova N."/>
            <person name="Janssen P.H."/>
            <person name="Kuske C.R."/>
            <person name="Richardson P."/>
        </authorList>
    </citation>
    <scope>NUCLEOTIDE SEQUENCE</scope>
    <source>
        <strain evidence="2">Ellin6076</strain>
    </source>
</reference>
<evidence type="ECO:0008006" key="3">
    <source>
        <dbReference type="Google" id="ProtNLM"/>
    </source>
</evidence>
<proteinExistence type="predicted"/>
<name>Q028W9_SOLUE</name>
<organism evidence="2">
    <name type="scientific">Solibacter usitatus (strain Ellin6076)</name>
    <dbReference type="NCBI Taxonomy" id="234267"/>
    <lineage>
        <taxon>Bacteria</taxon>
        <taxon>Pseudomonadati</taxon>
        <taxon>Acidobacteriota</taxon>
        <taxon>Terriglobia</taxon>
        <taxon>Bryobacterales</taxon>
        <taxon>Solibacteraceae</taxon>
        <taxon>Candidatus Solibacter</taxon>
    </lineage>
</organism>
<dbReference type="OrthoDB" id="9128719at2"/>
<dbReference type="eggNOG" id="COG0639">
    <property type="taxonomic scope" value="Bacteria"/>
</dbReference>
<dbReference type="STRING" id="234267.Acid_1440"/>
<dbReference type="EMBL" id="CP000473">
    <property type="protein sequence ID" value="ABJ82433.1"/>
    <property type="molecule type" value="Genomic_DNA"/>
</dbReference>
<dbReference type="AlphaFoldDB" id="Q028W9"/>
<gene>
    <name evidence="2" type="ordered locus">Acid_1440</name>
</gene>
<feature type="chain" id="PRO_5004163332" description="PI3K/PI4K catalytic domain-containing protein" evidence="1">
    <location>
        <begin position="29"/>
        <end position="275"/>
    </location>
</feature>
<keyword evidence="1" id="KW-0732">Signal</keyword>
<dbReference type="KEGG" id="sus:Acid_1440"/>
<sequence length="275" mass="31711" precursor="true">MHSTLKKWFPLVVLFAAPALFFAQEKQAAPKLTNEQMEHFLQTAKIVKIKELSVGVTDSRRANLDDGTIQHSAHVQSIDEHKAKFEGERGTEMNFVDTWMYNVAAYRLSRVLDIDMVPVSVERKVDGKPCAVTWWIDDSMMEVDRKKKGLSSPDPDAWNREMYVVRVFDQLIWNTDRNLQNLLVDPAWHIWMIDHTRAFRLYNSIKDPKDLVMCDRKLLGKLRELDAKSLASLKPYIGNGEIHGLLARRDKIVAFFDQQVKAKGEAAVLYDRPAR</sequence>
<evidence type="ECO:0000313" key="2">
    <source>
        <dbReference type="EMBL" id="ABJ82433.1"/>
    </source>
</evidence>
<dbReference type="HOGENOM" id="CLU_1011562_0_0_0"/>
<feature type="signal peptide" evidence="1">
    <location>
        <begin position="1"/>
        <end position="28"/>
    </location>
</feature>
<evidence type="ECO:0000256" key="1">
    <source>
        <dbReference type="SAM" id="SignalP"/>
    </source>
</evidence>